<dbReference type="SUPFAM" id="SSF53756">
    <property type="entry name" value="UDP-Glycosyltransferase/glycogen phosphorylase"/>
    <property type="match status" value="1"/>
</dbReference>
<protein>
    <recommendedName>
        <fullName evidence="13">Alpha-1,4 glucan phosphorylase</fullName>
        <ecNumber evidence="13">2.4.1.1</ecNumber>
    </recommendedName>
</protein>
<evidence type="ECO:0000256" key="8">
    <source>
        <dbReference type="ARBA" id="ARBA00022679"/>
    </source>
</evidence>
<gene>
    <name evidence="14" type="ORF">H8705_07090</name>
</gene>
<keyword evidence="8 13" id="KW-0808">Transferase</keyword>
<keyword evidence="6" id="KW-0021">Allosteric enzyme</keyword>
<name>A0A926IHP7_9FIRM</name>
<comment type="function">
    <text evidence="13">Allosteric enzyme that catalyzes the rate-limiting step in glycogen catabolism, the phosphorolytic cleavage of glycogen to produce glucose-1-phosphate, and plays a central role in maintaining cellular and organismal glucose homeostasis.</text>
</comment>
<dbReference type="PANTHER" id="PTHR11468:SF3">
    <property type="entry name" value="GLYCOGEN PHOSPHORYLASE, LIVER FORM"/>
    <property type="match status" value="1"/>
</dbReference>
<keyword evidence="15" id="KW-1185">Reference proteome</keyword>
<dbReference type="PROSITE" id="PS00102">
    <property type="entry name" value="PHOSPHORYLASE"/>
    <property type="match status" value="1"/>
</dbReference>
<dbReference type="InterPro" id="IPR035090">
    <property type="entry name" value="Pyridoxal_P_attach_site"/>
</dbReference>
<evidence type="ECO:0000256" key="4">
    <source>
        <dbReference type="ARBA" id="ARBA00006047"/>
    </source>
</evidence>
<evidence type="ECO:0000256" key="1">
    <source>
        <dbReference type="ARBA" id="ARBA00001275"/>
    </source>
</evidence>
<evidence type="ECO:0000313" key="15">
    <source>
        <dbReference type="Proteomes" id="UP000623678"/>
    </source>
</evidence>
<evidence type="ECO:0000256" key="2">
    <source>
        <dbReference type="ARBA" id="ARBA00001933"/>
    </source>
</evidence>
<evidence type="ECO:0000256" key="9">
    <source>
        <dbReference type="ARBA" id="ARBA00022898"/>
    </source>
</evidence>
<comment type="subcellular location">
    <subcellularLocation>
        <location evidence="3">Cytoplasm</location>
    </subcellularLocation>
</comment>
<comment type="similarity">
    <text evidence="4 13">Belongs to the glycogen phosphorylase family.</text>
</comment>
<evidence type="ECO:0000256" key="6">
    <source>
        <dbReference type="ARBA" id="ARBA00022533"/>
    </source>
</evidence>
<dbReference type="GO" id="GO:0005980">
    <property type="term" value="P:glycogen catabolic process"/>
    <property type="evidence" value="ECO:0007669"/>
    <property type="project" value="UniProtKB-ARBA"/>
</dbReference>
<dbReference type="GO" id="GO:0008184">
    <property type="term" value="F:glycogen phosphorylase activity"/>
    <property type="evidence" value="ECO:0007669"/>
    <property type="project" value="InterPro"/>
</dbReference>
<dbReference type="RefSeq" id="WP_262395127.1">
    <property type="nucleotide sequence ID" value="NZ_JACRTD010000004.1"/>
</dbReference>
<comment type="caution">
    <text evidence="14">The sequence shown here is derived from an EMBL/GenBank/DDBJ whole genome shotgun (WGS) entry which is preliminary data.</text>
</comment>
<keyword evidence="7 13" id="KW-0328">Glycosyltransferase</keyword>
<dbReference type="InterPro" id="IPR011833">
    <property type="entry name" value="Glycg_phsphrylas"/>
</dbReference>
<dbReference type="EC" id="2.4.1.1" evidence="13"/>
<dbReference type="Gene3D" id="3.40.50.2000">
    <property type="entry name" value="Glycogen Phosphorylase B"/>
    <property type="match status" value="2"/>
</dbReference>
<dbReference type="GO" id="GO:0030170">
    <property type="term" value="F:pyridoxal phosphate binding"/>
    <property type="evidence" value="ECO:0007669"/>
    <property type="project" value="InterPro"/>
</dbReference>
<evidence type="ECO:0000313" key="14">
    <source>
        <dbReference type="EMBL" id="MBC8585345.1"/>
    </source>
</evidence>
<dbReference type="GO" id="GO:0005737">
    <property type="term" value="C:cytoplasm"/>
    <property type="evidence" value="ECO:0007669"/>
    <property type="project" value="UniProtKB-SubCell"/>
</dbReference>
<evidence type="ECO:0000256" key="10">
    <source>
        <dbReference type="ARBA" id="ARBA00023277"/>
    </source>
</evidence>
<evidence type="ECO:0000256" key="12">
    <source>
        <dbReference type="PIRSR" id="PIRSR000460-1"/>
    </source>
</evidence>
<dbReference type="AlphaFoldDB" id="A0A926IHP7"/>
<keyword evidence="9 12" id="KW-0663">Pyridoxal phosphate</keyword>
<evidence type="ECO:0000256" key="11">
    <source>
        <dbReference type="ARBA" id="ARBA00025174"/>
    </source>
</evidence>
<proteinExistence type="inferred from homology"/>
<evidence type="ECO:0000256" key="5">
    <source>
        <dbReference type="ARBA" id="ARBA00022490"/>
    </source>
</evidence>
<evidence type="ECO:0000256" key="3">
    <source>
        <dbReference type="ARBA" id="ARBA00004496"/>
    </source>
</evidence>
<sequence>MKFEKEISSFLELEYGKTPQDATPTQLYNAVSKAAMRFLAPSWHKQPGKKRACYFSAEFLVGRLVYSNLMNLRLLEKCEDYLKQHGIDPAVFEQIEDDALGNGGLGRLAACFLDSAATHNLPLDGYGIRYRYGLFKQYFKDGFQKETADDWLRFGDPWSVCRPQEKVMVEFGDQKVWAVPYDMPVIGFGGKTINTLRLWEAQGVNEFDFDLFNKQQYELAVKERDEAEWISAVLYPNDDTPQGKRLRLKQQYFFSSASLQSILREYVARHGEDFSFFSQEYAIQLNDTHPTVSIPELLRILMGEYHLPFDQAFTIVKDTFAYTNHTIMAEALEKWDVNLFVSVLPSVYPYVVMIDDSLKRELRSCGILGGDQEKYKIVCTNMVHMARMAIYATHSTNGVARIHTEILKDRVLHEWFSLYPDRFNNKTNGITQRRWLALCNRPLADFITQKIGDGWITDLDQLERLRPLADDSTVLAQFMEIKAEKKKELCAYIKEQEGVQLCADFIFDVQIKRLHEYKRQLLNAFCILDIYFGLKDGRVKDFYPTVFLFGAKAAPGYYRAKGIIKFINEIARLINGDPKMKGKMQVLFVQNYNVSYAQKLIPAADISEQISTAGTEASGTSNMKFMLNGAVTLGTLDGANIEIVERAGEENNYIFGATVQEIEEARDSYHPKKLYEENPRIKRVVDTLIDGTFSDGKTGMFKELYDSLLEGADWHKADQYYLLLDFIPYCEQRLKVNRDYADRLSFTRKCFLNTANAGKFSSDRTIMEYANEIWDIG</sequence>
<evidence type="ECO:0000256" key="13">
    <source>
        <dbReference type="RuleBase" id="RU000587"/>
    </source>
</evidence>
<accession>A0A926IHP7</accession>
<feature type="modified residue" description="N6-(pyridoxal phosphate)lysine" evidence="12">
    <location>
        <position position="624"/>
    </location>
</feature>
<dbReference type="Proteomes" id="UP000623678">
    <property type="component" value="Unassembled WGS sequence"/>
</dbReference>
<dbReference type="PIRSF" id="PIRSF000460">
    <property type="entry name" value="Pprylas_GlgP"/>
    <property type="match status" value="1"/>
</dbReference>
<dbReference type="NCBIfam" id="TIGR02093">
    <property type="entry name" value="P_ylase"/>
    <property type="match status" value="1"/>
</dbReference>
<evidence type="ECO:0000256" key="7">
    <source>
        <dbReference type="ARBA" id="ARBA00022676"/>
    </source>
</evidence>
<keyword evidence="5" id="KW-0963">Cytoplasm</keyword>
<dbReference type="InterPro" id="IPR000811">
    <property type="entry name" value="Glyco_trans_35"/>
</dbReference>
<dbReference type="CDD" id="cd04300">
    <property type="entry name" value="GT35_Glycogen_Phosphorylase"/>
    <property type="match status" value="1"/>
</dbReference>
<organism evidence="14 15">
    <name type="scientific">Youxingia wuxianensis</name>
    <dbReference type="NCBI Taxonomy" id="2763678"/>
    <lineage>
        <taxon>Bacteria</taxon>
        <taxon>Bacillati</taxon>
        <taxon>Bacillota</taxon>
        <taxon>Clostridia</taxon>
        <taxon>Eubacteriales</taxon>
        <taxon>Oscillospiraceae</taxon>
        <taxon>Youxingia</taxon>
    </lineage>
</organism>
<comment type="function">
    <text evidence="11">Phosphorylase is an important allosteric enzyme in carbohydrate metabolism. Enzymes from different sources differ in their regulatory mechanisms and in their natural substrates. However, all known phosphorylases share catalytic and structural properties.</text>
</comment>
<reference evidence="14" key="1">
    <citation type="submission" date="2020-08" db="EMBL/GenBank/DDBJ databases">
        <title>Genome public.</title>
        <authorList>
            <person name="Liu C."/>
            <person name="Sun Q."/>
        </authorList>
    </citation>
    <scope>NUCLEOTIDE SEQUENCE</scope>
    <source>
        <strain evidence="14">NSJ-64</strain>
    </source>
</reference>
<keyword evidence="10 13" id="KW-0119">Carbohydrate metabolism</keyword>
<comment type="cofactor">
    <cofactor evidence="2 13">
        <name>pyridoxal 5'-phosphate</name>
        <dbReference type="ChEBI" id="CHEBI:597326"/>
    </cofactor>
</comment>
<dbReference type="PANTHER" id="PTHR11468">
    <property type="entry name" value="GLYCOGEN PHOSPHORYLASE"/>
    <property type="match status" value="1"/>
</dbReference>
<dbReference type="FunFam" id="3.40.50.2000:FF:000003">
    <property type="entry name" value="Alpha-1,4 glucan phosphorylase"/>
    <property type="match status" value="1"/>
</dbReference>
<dbReference type="FunFam" id="3.40.50.2000:FF:000153">
    <property type="entry name" value="Alpha-1,4 glucan phosphorylase"/>
    <property type="match status" value="1"/>
</dbReference>
<comment type="catalytic activity">
    <reaction evidence="1 13">
        <text>[(1-&gt;4)-alpha-D-glucosyl](n) + phosphate = [(1-&gt;4)-alpha-D-glucosyl](n-1) + alpha-D-glucose 1-phosphate</text>
        <dbReference type="Rhea" id="RHEA:41732"/>
        <dbReference type="Rhea" id="RHEA-COMP:9584"/>
        <dbReference type="Rhea" id="RHEA-COMP:9586"/>
        <dbReference type="ChEBI" id="CHEBI:15444"/>
        <dbReference type="ChEBI" id="CHEBI:43474"/>
        <dbReference type="ChEBI" id="CHEBI:58601"/>
        <dbReference type="EC" id="2.4.1.1"/>
    </reaction>
</comment>
<dbReference type="Pfam" id="PF00343">
    <property type="entry name" value="Phosphorylase"/>
    <property type="match status" value="1"/>
</dbReference>
<dbReference type="EMBL" id="JACRTD010000004">
    <property type="protein sequence ID" value="MBC8585345.1"/>
    <property type="molecule type" value="Genomic_DNA"/>
</dbReference>